<reference evidence="4 5" key="1">
    <citation type="submission" date="2016-08" db="EMBL/GenBank/DDBJ databases">
        <title>Genomes of anaerobic fungi encode conserved fungal cellulosomes for biomass hydrolysis.</title>
        <authorList>
            <consortium name="DOE Joint Genome Institute"/>
            <person name="Haitjema C.H."/>
            <person name="Gilmore S.P."/>
            <person name="Henske J.K."/>
            <person name="Solomon K.V."/>
            <person name="De Groot R."/>
            <person name="Kuo A."/>
            <person name="Mondo S.J."/>
            <person name="Salamov A.A."/>
            <person name="Labutti K."/>
            <person name="Zhao Z."/>
            <person name="Chiniquy J."/>
            <person name="Barry K."/>
            <person name="Brewer H.M."/>
            <person name="Purvine S.O."/>
            <person name="Wright A.T."/>
            <person name="Boxma B."/>
            <person name="Van Alen T."/>
            <person name="Hackstein J.H."/>
            <person name="Baker S.E."/>
            <person name="Grigoriev I.V."/>
            <person name="O'Malley M.A."/>
        </authorList>
    </citation>
    <scope>NUCLEOTIDE SEQUENCE [LARGE SCALE GENOMIC DNA]</scope>
    <source>
        <strain evidence="5">finn</strain>
    </source>
</reference>
<dbReference type="Proteomes" id="UP000193719">
    <property type="component" value="Unassembled WGS sequence"/>
</dbReference>
<keyword evidence="5" id="KW-1185">Reference proteome</keyword>
<dbReference type="AlphaFoldDB" id="A0A1Y1VBJ1"/>
<evidence type="ECO:0000313" key="5">
    <source>
        <dbReference type="Proteomes" id="UP000193719"/>
    </source>
</evidence>
<feature type="domain" description="Agd3 deacetylase" evidence="3">
    <location>
        <begin position="13"/>
        <end position="109"/>
    </location>
</feature>
<dbReference type="Pfam" id="PF25115">
    <property type="entry name" value="Agd3_CE"/>
    <property type="match status" value="1"/>
</dbReference>
<evidence type="ECO:0000256" key="1">
    <source>
        <dbReference type="SAM" id="MobiDB-lite"/>
    </source>
</evidence>
<dbReference type="OrthoDB" id="2113314at2759"/>
<evidence type="ECO:0000256" key="2">
    <source>
        <dbReference type="SAM" id="Phobius"/>
    </source>
</evidence>
<evidence type="ECO:0000313" key="4">
    <source>
        <dbReference type="EMBL" id="ORX50616.1"/>
    </source>
</evidence>
<sequence length="340" mass="39618">METYRLRYPDRASVTWEKHLDEEAELHIKNFLKLRHDPYMFHEGNLRNADFQEVTIGKATGKFGMMQQWVERMVVEVGKYLDWPMISVKMDDLAASYIDRISRASCQPQYTMVIDDDSGIIKEVKVESQAEVKLNIVGDYKAQCRAPLFVMRNVEFNEKHDIQNVEKIGDEPPTAWIILDKAGESKSFKFSKEIKYNDEKFVGKSSGTFFSGFKLYLIIFVGIVILLLAAYFVYGKITGNKSESNSMYHNNQNNLQYQSNPQFQSNFQYNQGHQYQQPQEPLKSYNNNMAEMYNRNNMMGNRSGPTSPISPTNGYTYGQRSDFQDFRKQRGVRNYTQLRD</sequence>
<comment type="caution">
    <text evidence="4">The sequence shown here is derived from an EMBL/GenBank/DDBJ whole genome shotgun (WGS) entry which is preliminary data.</text>
</comment>
<feature type="compositionally biased region" description="Polar residues" evidence="1">
    <location>
        <begin position="303"/>
        <end position="321"/>
    </location>
</feature>
<protein>
    <recommendedName>
        <fullName evidence="3">Agd3 deacetylase domain-containing protein</fullName>
    </recommendedName>
</protein>
<name>A0A1Y1VBJ1_9FUNG</name>
<reference evidence="4 5" key="2">
    <citation type="submission" date="2016-08" db="EMBL/GenBank/DDBJ databases">
        <title>Pervasive Adenine N6-methylation of Active Genes in Fungi.</title>
        <authorList>
            <consortium name="DOE Joint Genome Institute"/>
            <person name="Mondo S.J."/>
            <person name="Dannebaum R.O."/>
            <person name="Kuo R.C."/>
            <person name="Labutti K."/>
            <person name="Haridas S."/>
            <person name="Kuo A."/>
            <person name="Salamov A."/>
            <person name="Ahrendt S.R."/>
            <person name="Lipzen A."/>
            <person name="Sullivan W."/>
            <person name="Andreopoulos W.B."/>
            <person name="Clum A."/>
            <person name="Lindquist E."/>
            <person name="Daum C."/>
            <person name="Ramamoorthy G.K."/>
            <person name="Gryganskyi A."/>
            <person name="Culley D."/>
            <person name="Magnuson J.K."/>
            <person name="James T.Y."/>
            <person name="O'Malley M.A."/>
            <person name="Stajich J.E."/>
            <person name="Spatafora J.W."/>
            <person name="Visel A."/>
            <person name="Grigoriev I.V."/>
        </authorList>
    </citation>
    <scope>NUCLEOTIDE SEQUENCE [LARGE SCALE GENOMIC DNA]</scope>
    <source>
        <strain evidence="5">finn</strain>
    </source>
</reference>
<keyword evidence="2" id="KW-0472">Membrane</keyword>
<keyword evidence="2" id="KW-0812">Transmembrane</keyword>
<dbReference type="EMBL" id="MCFH01000020">
    <property type="protein sequence ID" value="ORX50616.1"/>
    <property type="molecule type" value="Genomic_DNA"/>
</dbReference>
<accession>A0A1Y1VBJ1</accession>
<dbReference type="STRING" id="1754191.A0A1Y1VBJ1"/>
<feature type="region of interest" description="Disordered" evidence="1">
    <location>
        <begin position="298"/>
        <end position="321"/>
    </location>
</feature>
<keyword evidence="2" id="KW-1133">Transmembrane helix</keyword>
<feature type="transmembrane region" description="Helical" evidence="2">
    <location>
        <begin position="215"/>
        <end position="234"/>
    </location>
</feature>
<evidence type="ECO:0000259" key="3">
    <source>
        <dbReference type="Pfam" id="PF25115"/>
    </source>
</evidence>
<proteinExistence type="predicted"/>
<organism evidence="4 5">
    <name type="scientific">Piromyces finnis</name>
    <dbReference type="NCBI Taxonomy" id="1754191"/>
    <lineage>
        <taxon>Eukaryota</taxon>
        <taxon>Fungi</taxon>
        <taxon>Fungi incertae sedis</taxon>
        <taxon>Chytridiomycota</taxon>
        <taxon>Chytridiomycota incertae sedis</taxon>
        <taxon>Neocallimastigomycetes</taxon>
        <taxon>Neocallimastigales</taxon>
        <taxon>Neocallimastigaceae</taxon>
        <taxon>Piromyces</taxon>
    </lineage>
</organism>
<gene>
    <name evidence="4" type="ORF">BCR36DRAFT_583203</name>
</gene>
<dbReference type="InterPro" id="IPR056826">
    <property type="entry name" value="Agd3_CE"/>
</dbReference>